<keyword evidence="3" id="KW-1185">Reference proteome</keyword>
<sequence>MNLSEASVQFTEQRRLCTRRDMNIQAKEANYERKRPRGRVKRRPPLAARRKLPPPSCLRTGSAPNYRGNAVRTAVEGLYIDCARCNDC</sequence>
<evidence type="ECO:0000313" key="3">
    <source>
        <dbReference type="Proteomes" id="UP000837857"/>
    </source>
</evidence>
<feature type="compositionally biased region" description="Basic residues" evidence="1">
    <location>
        <begin position="34"/>
        <end position="52"/>
    </location>
</feature>
<accession>A0ABN8IJA8</accession>
<reference evidence="2" key="1">
    <citation type="submission" date="2022-03" db="EMBL/GenBank/DDBJ databases">
        <authorList>
            <person name="Martin H S."/>
        </authorList>
    </citation>
    <scope>NUCLEOTIDE SEQUENCE</scope>
</reference>
<feature type="non-terminal residue" evidence="2">
    <location>
        <position position="88"/>
    </location>
</feature>
<dbReference type="Proteomes" id="UP000837857">
    <property type="component" value="Chromosome 26"/>
</dbReference>
<dbReference type="EMBL" id="OW152838">
    <property type="protein sequence ID" value="CAH2058960.1"/>
    <property type="molecule type" value="Genomic_DNA"/>
</dbReference>
<feature type="region of interest" description="Disordered" evidence="1">
    <location>
        <begin position="28"/>
        <end position="63"/>
    </location>
</feature>
<organism evidence="2 3">
    <name type="scientific">Iphiclides podalirius</name>
    <name type="common">scarce swallowtail</name>
    <dbReference type="NCBI Taxonomy" id="110791"/>
    <lineage>
        <taxon>Eukaryota</taxon>
        <taxon>Metazoa</taxon>
        <taxon>Ecdysozoa</taxon>
        <taxon>Arthropoda</taxon>
        <taxon>Hexapoda</taxon>
        <taxon>Insecta</taxon>
        <taxon>Pterygota</taxon>
        <taxon>Neoptera</taxon>
        <taxon>Endopterygota</taxon>
        <taxon>Lepidoptera</taxon>
        <taxon>Glossata</taxon>
        <taxon>Ditrysia</taxon>
        <taxon>Papilionoidea</taxon>
        <taxon>Papilionidae</taxon>
        <taxon>Papilioninae</taxon>
        <taxon>Iphiclides</taxon>
    </lineage>
</organism>
<evidence type="ECO:0000256" key="1">
    <source>
        <dbReference type="SAM" id="MobiDB-lite"/>
    </source>
</evidence>
<evidence type="ECO:0000313" key="2">
    <source>
        <dbReference type="EMBL" id="CAH2058960.1"/>
    </source>
</evidence>
<gene>
    <name evidence="2" type="ORF">IPOD504_LOCUS10654</name>
</gene>
<name>A0ABN8IJA8_9NEOP</name>
<proteinExistence type="predicted"/>
<protein>
    <submittedName>
        <fullName evidence="2">Uncharacterized protein</fullName>
    </submittedName>
</protein>